<organism evidence="1 2">
    <name type="scientific">Cladosporium halotolerans</name>
    <dbReference type="NCBI Taxonomy" id="1052096"/>
    <lineage>
        <taxon>Eukaryota</taxon>
        <taxon>Fungi</taxon>
        <taxon>Dikarya</taxon>
        <taxon>Ascomycota</taxon>
        <taxon>Pezizomycotina</taxon>
        <taxon>Dothideomycetes</taxon>
        <taxon>Dothideomycetidae</taxon>
        <taxon>Cladosporiales</taxon>
        <taxon>Cladosporiaceae</taxon>
        <taxon>Cladosporium</taxon>
    </lineage>
</organism>
<evidence type="ECO:0000313" key="1">
    <source>
        <dbReference type="EMBL" id="KAL1590592.1"/>
    </source>
</evidence>
<dbReference type="GeneID" id="96002308"/>
<proteinExistence type="predicted"/>
<keyword evidence="2" id="KW-1185">Reference proteome</keyword>
<evidence type="ECO:0000313" key="2">
    <source>
        <dbReference type="Proteomes" id="UP000803884"/>
    </source>
</evidence>
<gene>
    <name evidence="1" type="ORF">WHR41_00864</name>
</gene>
<accession>A0AB34L066</accession>
<comment type="caution">
    <text evidence="1">The sequence shown here is derived from an EMBL/GenBank/DDBJ whole genome shotgun (WGS) entry which is preliminary data.</text>
</comment>
<sequence>MVFYVAHPLYLFQDTDSQIEVFGPERPPQWLALLHVNRQIHAEAAESLFGTVHFVLLDEKRAQGCLLQAFLTRIGPANSASLSHLSMDFPNLEGTMEELKMRDDSLQRFQALQESCTNLTTLE</sequence>
<dbReference type="EMBL" id="JAAQHG020000002">
    <property type="protein sequence ID" value="KAL1590592.1"/>
    <property type="molecule type" value="Genomic_DNA"/>
</dbReference>
<protein>
    <submittedName>
        <fullName evidence="1">Uncharacterized protein</fullName>
    </submittedName>
</protein>
<reference evidence="1 2" key="1">
    <citation type="journal article" date="2020" name="Microbiol. Resour. Announc.">
        <title>Draft Genome Sequence of a Cladosporium Species Isolated from the Mesophotic Ascidian Didemnum maculosum.</title>
        <authorList>
            <person name="Gioti A."/>
            <person name="Siaperas R."/>
            <person name="Nikolaivits E."/>
            <person name="Le Goff G."/>
            <person name="Ouazzani J."/>
            <person name="Kotoulas G."/>
            <person name="Topakas E."/>
        </authorList>
    </citation>
    <scope>NUCLEOTIDE SEQUENCE [LARGE SCALE GENOMIC DNA]</scope>
    <source>
        <strain evidence="1 2">TM138-S3</strain>
    </source>
</reference>
<dbReference type="AlphaFoldDB" id="A0AB34L066"/>
<dbReference type="RefSeq" id="XP_069233697.1">
    <property type="nucleotide sequence ID" value="XM_069369470.1"/>
</dbReference>
<name>A0AB34L066_9PEZI</name>
<dbReference type="Proteomes" id="UP000803884">
    <property type="component" value="Unassembled WGS sequence"/>
</dbReference>